<dbReference type="OrthoDB" id="2535907at2759"/>
<accession>A0A8E2B1I6</accession>
<dbReference type="AlphaFoldDB" id="A0A8E2B1I6"/>
<evidence type="ECO:0000259" key="1">
    <source>
        <dbReference type="Pfam" id="PF20719"/>
    </source>
</evidence>
<gene>
    <name evidence="2" type="ORF">OBBRIDRAFT_773705</name>
</gene>
<feature type="domain" description="Mediator complex subunit 16 C-terminal" evidence="1">
    <location>
        <begin position="835"/>
        <end position="894"/>
    </location>
</feature>
<dbReference type="Pfam" id="PF20719">
    <property type="entry name" value="Med16_C"/>
    <property type="match status" value="1"/>
</dbReference>
<evidence type="ECO:0000313" key="3">
    <source>
        <dbReference type="Proteomes" id="UP000250043"/>
    </source>
</evidence>
<protein>
    <recommendedName>
        <fullName evidence="1">Mediator complex subunit 16 C-terminal domain-containing protein</fullName>
    </recommendedName>
</protein>
<dbReference type="EMBL" id="KV722372">
    <property type="protein sequence ID" value="OCH92234.1"/>
    <property type="molecule type" value="Genomic_DNA"/>
</dbReference>
<reference evidence="2 3" key="1">
    <citation type="submission" date="2016-07" db="EMBL/GenBank/DDBJ databases">
        <title>Draft genome of the white-rot fungus Obba rivulosa 3A-2.</title>
        <authorList>
            <consortium name="DOE Joint Genome Institute"/>
            <person name="Miettinen O."/>
            <person name="Riley R."/>
            <person name="Acob R."/>
            <person name="Barry K."/>
            <person name="Cullen D."/>
            <person name="De Vries R."/>
            <person name="Hainaut M."/>
            <person name="Hatakka A."/>
            <person name="Henrissat B."/>
            <person name="Hilden K."/>
            <person name="Kuo R."/>
            <person name="Labutti K."/>
            <person name="Lipzen A."/>
            <person name="Makela M.R."/>
            <person name="Sandor L."/>
            <person name="Spatafora J.W."/>
            <person name="Grigoriev I.V."/>
            <person name="Hibbett D.S."/>
        </authorList>
    </citation>
    <scope>NUCLEOTIDE SEQUENCE [LARGE SCALE GENOMIC DNA]</scope>
    <source>
        <strain evidence="2 3">3A-2</strain>
    </source>
</reference>
<organism evidence="2 3">
    <name type="scientific">Obba rivulosa</name>
    <dbReference type="NCBI Taxonomy" id="1052685"/>
    <lineage>
        <taxon>Eukaryota</taxon>
        <taxon>Fungi</taxon>
        <taxon>Dikarya</taxon>
        <taxon>Basidiomycota</taxon>
        <taxon>Agaricomycotina</taxon>
        <taxon>Agaricomycetes</taxon>
        <taxon>Polyporales</taxon>
        <taxon>Gelatoporiaceae</taxon>
        <taxon>Obba</taxon>
    </lineage>
</organism>
<sequence length="900" mass="98572">MHEPKLSISSKGKAREDTHWQLGWWDIASTSNPRRPLVWSPSSLLFRAHPSQPLVVVSHFPSDRQFALPSPPPVLSAPTAYSPPTLVSVCPADEWCFAFFPGRGGDGAACLWTRGAQLDNWLIRDCWSFPQGAGVVAAEWTCAHREWVVSDAGSSSRLPPRGPISPAQAPTLFLVTQNHYIHVCFTSPLHPGLKILRASLLQASATADASPVAAHEDLSSRPGGQKVCVRAAIGLSYNDPTIVIAMRSHLLPPRHTEWTLHDPMSLGTPLEMAHNSATDDPYAPEWEMWGEDSTIQLCEVHLDHKGATRLATKPIAPLSDARLQLADLVFVCEPPGSPLASPTKDPRKLARAAENEKSRPYLVATFLDFGDYTAAPKSEIHTFSFQKKEPPNNSGISGWLPRLEVKRVFEDKVLSFIAPSIPTNTVLAGFLDLAGSIPSRRSKIQETTVGHVSVLRIPDIRNDEQWDTSPLVSHADHIGQHTPLNVAISPNHTLLCSITPASLGIQISIHPVPHRRPISLATPRHPQPDLSRSLVHAIRARYSPSDVIRALSQPTAPLEAVTQTLYHTLTLLSAESFGLSEAWTVEVLGAATEVYLSRAKRAESEEEQDNLTRRWGVVHDICSLSACCTAFEDCQDGDKYDLDAVWQLLGLSGWLIELLERLLKLCIVVGEASETSPEKFDAFDGSATSAPMPPSLDTPDFLLLSHPFALTRLHAAFAHVKRFRDQVASLSPNDENACLAKDVLMDIVDRSGIDCSALADVLSGFIMETSPASAEDLRLSLAACSPVHSLKPQLRKMTEKIQNSEVVDRPRLFIKPTDLVDGANRFLVDAQPAKEKSTDVISKGLLPRHNAGLLCVRCGGRSEAAEAMPSAASIHWRTWERAWTLRCVCGGSWMRVHPQL</sequence>
<keyword evidence="3" id="KW-1185">Reference proteome</keyword>
<evidence type="ECO:0000313" key="2">
    <source>
        <dbReference type="EMBL" id="OCH92234.1"/>
    </source>
</evidence>
<dbReference type="InterPro" id="IPR048339">
    <property type="entry name" value="Mediator_Med16_C"/>
</dbReference>
<proteinExistence type="predicted"/>
<name>A0A8E2B1I6_9APHY</name>
<dbReference type="Proteomes" id="UP000250043">
    <property type="component" value="Unassembled WGS sequence"/>
</dbReference>